<dbReference type="InterPro" id="IPR016174">
    <property type="entry name" value="Di-haem_cyt_TM"/>
</dbReference>
<dbReference type="GO" id="GO:0022904">
    <property type="term" value="P:respiratory electron transport chain"/>
    <property type="evidence" value="ECO:0007669"/>
    <property type="project" value="InterPro"/>
</dbReference>
<evidence type="ECO:0000256" key="6">
    <source>
        <dbReference type="ARBA" id="ARBA00022692"/>
    </source>
</evidence>
<keyword evidence="5" id="KW-0349">Heme</keyword>
<dbReference type="GO" id="GO:0005886">
    <property type="term" value="C:plasma membrane"/>
    <property type="evidence" value="ECO:0007669"/>
    <property type="project" value="UniProtKB-SubCell"/>
</dbReference>
<evidence type="ECO:0000256" key="10">
    <source>
        <dbReference type="ARBA" id="ARBA00023004"/>
    </source>
</evidence>
<evidence type="ECO:0000256" key="8">
    <source>
        <dbReference type="ARBA" id="ARBA00022982"/>
    </source>
</evidence>
<evidence type="ECO:0000256" key="2">
    <source>
        <dbReference type="ARBA" id="ARBA00004651"/>
    </source>
</evidence>
<comment type="caution">
    <text evidence="15">The sequence shown here is derived from an EMBL/GenBank/DDBJ whole genome shotgun (WGS) entry which is preliminary data.</text>
</comment>
<proteinExistence type="inferred from homology"/>
<dbReference type="SUPFAM" id="SSF81342">
    <property type="entry name" value="Transmembrane di-heme cytochromes"/>
    <property type="match status" value="1"/>
</dbReference>
<gene>
    <name evidence="15" type="ORF">RJJ65_34855</name>
</gene>
<evidence type="ECO:0000256" key="1">
    <source>
        <dbReference type="ARBA" id="ARBA00001970"/>
    </source>
</evidence>
<evidence type="ECO:0000259" key="14">
    <source>
        <dbReference type="Pfam" id="PF01292"/>
    </source>
</evidence>
<dbReference type="AlphaFoldDB" id="A0AAJ2H1H5"/>
<dbReference type="InterPro" id="IPR052168">
    <property type="entry name" value="Cytochrome_b561_oxidase"/>
</dbReference>
<keyword evidence="11 13" id="KW-0472">Membrane</keyword>
<feature type="transmembrane region" description="Helical" evidence="13">
    <location>
        <begin position="54"/>
        <end position="73"/>
    </location>
</feature>
<keyword evidence="10" id="KW-0408">Iron</keyword>
<keyword evidence="3" id="KW-0813">Transport</keyword>
<evidence type="ECO:0000256" key="3">
    <source>
        <dbReference type="ARBA" id="ARBA00022448"/>
    </source>
</evidence>
<keyword evidence="9 13" id="KW-1133">Transmembrane helix</keyword>
<dbReference type="PANTHER" id="PTHR30529">
    <property type="entry name" value="CYTOCHROME B561"/>
    <property type="match status" value="1"/>
</dbReference>
<name>A0AAJ2H1H5_9HYPH</name>
<dbReference type="GO" id="GO:0009055">
    <property type="term" value="F:electron transfer activity"/>
    <property type="evidence" value="ECO:0007669"/>
    <property type="project" value="InterPro"/>
</dbReference>
<evidence type="ECO:0000313" key="16">
    <source>
        <dbReference type="Proteomes" id="UP001268610"/>
    </source>
</evidence>
<evidence type="ECO:0000256" key="13">
    <source>
        <dbReference type="SAM" id="Phobius"/>
    </source>
</evidence>
<dbReference type="PANTHER" id="PTHR30529:SF1">
    <property type="entry name" value="CYTOCHROME B561 HOMOLOG 2"/>
    <property type="match status" value="1"/>
</dbReference>
<feature type="transmembrane region" description="Helical" evidence="13">
    <location>
        <begin position="12"/>
        <end position="34"/>
    </location>
</feature>
<evidence type="ECO:0000256" key="4">
    <source>
        <dbReference type="ARBA" id="ARBA00022475"/>
    </source>
</evidence>
<keyword evidence="4" id="KW-1003">Cell membrane</keyword>
<dbReference type="EMBL" id="JAVLSF010000130">
    <property type="protein sequence ID" value="MDR9777715.1"/>
    <property type="molecule type" value="Genomic_DNA"/>
</dbReference>
<evidence type="ECO:0000256" key="5">
    <source>
        <dbReference type="ARBA" id="ARBA00022617"/>
    </source>
</evidence>
<dbReference type="Pfam" id="PF01292">
    <property type="entry name" value="Ni_hydr_CYTB"/>
    <property type="match status" value="1"/>
</dbReference>
<organism evidence="15 16">
    <name type="scientific">Rhizobium hidalgonense</name>
    <dbReference type="NCBI Taxonomy" id="1538159"/>
    <lineage>
        <taxon>Bacteria</taxon>
        <taxon>Pseudomonadati</taxon>
        <taxon>Pseudomonadota</taxon>
        <taxon>Alphaproteobacteria</taxon>
        <taxon>Hyphomicrobiales</taxon>
        <taxon>Rhizobiaceae</taxon>
        <taxon>Rhizobium/Agrobacterium group</taxon>
        <taxon>Rhizobium</taxon>
    </lineage>
</organism>
<dbReference type="GO" id="GO:0046872">
    <property type="term" value="F:metal ion binding"/>
    <property type="evidence" value="ECO:0007669"/>
    <property type="project" value="UniProtKB-KW"/>
</dbReference>
<feature type="domain" description="Cytochrome b561 bacterial/Ni-hydrogenase" evidence="14">
    <location>
        <begin position="10"/>
        <end position="90"/>
    </location>
</feature>
<dbReference type="InterPro" id="IPR011577">
    <property type="entry name" value="Cyt_b561_bac/Ni-Hgenase"/>
</dbReference>
<evidence type="ECO:0000256" key="9">
    <source>
        <dbReference type="ARBA" id="ARBA00022989"/>
    </source>
</evidence>
<dbReference type="Proteomes" id="UP001268610">
    <property type="component" value="Unassembled WGS sequence"/>
</dbReference>
<evidence type="ECO:0000256" key="11">
    <source>
        <dbReference type="ARBA" id="ARBA00023136"/>
    </source>
</evidence>
<keyword evidence="7" id="KW-0479">Metal-binding</keyword>
<keyword evidence="8" id="KW-0249">Electron transport</keyword>
<evidence type="ECO:0000256" key="12">
    <source>
        <dbReference type="ARBA" id="ARBA00037975"/>
    </source>
</evidence>
<dbReference type="RefSeq" id="WP_310865911.1">
    <property type="nucleotide sequence ID" value="NZ_JAVLSF010000130.1"/>
</dbReference>
<comment type="similarity">
    <text evidence="12">Belongs to the cytochrome b561 family.</text>
</comment>
<accession>A0AAJ2H1H5</accession>
<comment type="cofactor">
    <cofactor evidence="1">
        <name>heme b</name>
        <dbReference type="ChEBI" id="CHEBI:60344"/>
    </cofactor>
</comment>
<comment type="subcellular location">
    <subcellularLocation>
        <location evidence="2">Cell membrane</location>
        <topology evidence="2">Multi-pass membrane protein</topology>
    </subcellularLocation>
</comment>
<reference evidence="15" key="1">
    <citation type="submission" date="2023-04" db="EMBL/GenBank/DDBJ databases">
        <title>Genomic characterization of faba bean (Vicia faba) microsymbionts in Mexican soils.</title>
        <authorList>
            <person name="Rivera Orduna F.N."/>
            <person name="Guevara-Luna J."/>
            <person name="Yan J."/>
            <person name="Arroyo-Herrera I."/>
            <person name="Li Y."/>
            <person name="Vasquez-Murrieta M.S."/>
            <person name="Wang E.T."/>
        </authorList>
    </citation>
    <scope>NUCLEOTIDE SEQUENCE</scope>
    <source>
        <strain evidence="15">CH26</strain>
    </source>
</reference>
<feature type="non-terminal residue" evidence="15">
    <location>
        <position position="93"/>
    </location>
</feature>
<evidence type="ECO:0000313" key="15">
    <source>
        <dbReference type="EMBL" id="MDR9777715.1"/>
    </source>
</evidence>
<keyword evidence="6 13" id="KW-0812">Transmembrane</keyword>
<protein>
    <submittedName>
        <fullName evidence="15">Cytochrome b/b6 domain-containing protein</fullName>
    </submittedName>
</protein>
<evidence type="ECO:0000256" key="7">
    <source>
        <dbReference type="ARBA" id="ARBA00022723"/>
    </source>
</evidence>
<sequence length="93" mass="10673">MGIRNTKNNYGAIAKWLHWSTAILFLGAYMSVYFRHWFTEDHTPLNWTALQLHLSFGVTIGVVVILHIIWLITNRQPELEPGKPLEHLAAHVG</sequence>
<dbReference type="Gene3D" id="1.20.950.20">
    <property type="entry name" value="Transmembrane di-heme cytochromes, Chain C"/>
    <property type="match status" value="1"/>
</dbReference>
<dbReference type="GO" id="GO:0020037">
    <property type="term" value="F:heme binding"/>
    <property type="evidence" value="ECO:0007669"/>
    <property type="project" value="TreeGrafter"/>
</dbReference>